<evidence type="ECO:0000256" key="4">
    <source>
        <dbReference type="ARBA" id="ARBA00022833"/>
    </source>
</evidence>
<dbReference type="GO" id="GO:0000978">
    <property type="term" value="F:RNA polymerase II cis-regulatory region sequence-specific DNA binding"/>
    <property type="evidence" value="ECO:0007669"/>
    <property type="project" value="TreeGrafter"/>
</dbReference>
<feature type="region of interest" description="Disordered" evidence="6">
    <location>
        <begin position="112"/>
        <end position="251"/>
    </location>
</feature>
<feature type="compositionally biased region" description="Basic and acidic residues" evidence="6">
    <location>
        <begin position="516"/>
        <end position="527"/>
    </location>
</feature>
<dbReference type="GO" id="GO:0010557">
    <property type="term" value="P:positive regulation of macromolecule biosynthetic process"/>
    <property type="evidence" value="ECO:0007669"/>
    <property type="project" value="UniProtKB-ARBA"/>
</dbReference>
<dbReference type="PANTHER" id="PTHR19818">
    <property type="entry name" value="ZINC FINGER PROTEIN ZIC AND GLI"/>
    <property type="match status" value="1"/>
</dbReference>
<dbReference type="InterPro" id="IPR013087">
    <property type="entry name" value="Znf_C2H2_type"/>
</dbReference>
<feature type="region of interest" description="Disordered" evidence="6">
    <location>
        <begin position="1088"/>
        <end position="1115"/>
    </location>
</feature>
<feature type="domain" description="C2H2-type" evidence="7">
    <location>
        <begin position="840"/>
        <end position="869"/>
    </location>
</feature>
<evidence type="ECO:0000256" key="3">
    <source>
        <dbReference type="ARBA" id="ARBA00022771"/>
    </source>
</evidence>
<evidence type="ECO:0000313" key="8">
    <source>
        <dbReference type="EMBL" id="OBZ70218.1"/>
    </source>
</evidence>
<proteinExistence type="predicted"/>
<comment type="caution">
    <text evidence="8">The sequence shown here is derived from an EMBL/GenBank/DDBJ whole genome shotgun (WGS) entry which is preliminary data.</text>
</comment>
<evidence type="ECO:0000259" key="7">
    <source>
        <dbReference type="PROSITE" id="PS50157"/>
    </source>
</evidence>
<dbReference type="Proteomes" id="UP000092993">
    <property type="component" value="Unassembled WGS sequence"/>
</dbReference>
<keyword evidence="9" id="KW-1185">Reference proteome</keyword>
<keyword evidence="1" id="KW-0479">Metal-binding</keyword>
<feature type="region of interest" description="Disordered" evidence="6">
    <location>
        <begin position="385"/>
        <end position="421"/>
    </location>
</feature>
<reference evidence="8 9" key="1">
    <citation type="submission" date="2016-03" db="EMBL/GenBank/DDBJ databases">
        <title>Whole genome sequencing of Grifola frondosa 9006-11.</title>
        <authorList>
            <person name="Min B."/>
            <person name="Park H."/>
            <person name="Kim J.-G."/>
            <person name="Cho H."/>
            <person name="Oh Y.-L."/>
            <person name="Kong W.-S."/>
            <person name="Choi I.-G."/>
        </authorList>
    </citation>
    <scope>NUCLEOTIDE SEQUENCE [LARGE SCALE GENOMIC DNA]</scope>
    <source>
        <strain evidence="8 9">9006-11</strain>
    </source>
</reference>
<feature type="region of interest" description="Disordered" evidence="6">
    <location>
        <begin position="69"/>
        <end position="92"/>
    </location>
</feature>
<feature type="compositionally biased region" description="Low complexity" evidence="6">
    <location>
        <begin position="233"/>
        <end position="251"/>
    </location>
</feature>
<dbReference type="AlphaFoldDB" id="A0A1C7M0H9"/>
<dbReference type="SMART" id="SM00355">
    <property type="entry name" value="ZnF_C2H2"/>
    <property type="match status" value="3"/>
</dbReference>
<dbReference type="EMBL" id="LUGG01000014">
    <property type="protein sequence ID" value="OBZ70218.1"/>
    <property type="molecule type" value="Genomic_DNA"/>
</dbReference>
<accession>A0A1C7M0H9</accession>
<dbReference type="GO" id="GO:0000981">
    <property type="term" value="F:DNA-binding transcription factor activity, RNA polymerase II-specific"/>
    <property type="evidence" value="ECO:0007669"/>
    <property type="project" value="TreeGrafter"/>
</dbReference>
<feature type="region of interest" description="Disordered" evidence="6">
    <location>
        <begin position="504"/>
        <end position="631"/>
    </location>
</feature>
<dbReference type="OMA" id="RWIDDEY"/>
<feature type="compositionally biased region" description="Low complexity" evidence="6">
    <location>
        <begin position="552"/>
        <end position="569"/>
    </location>
</feature>
<feature type="compositionally biased region" description="Polar residues" evidence="6">
    <location>
        <begin position="183"/>
        <end position="232"/>
    </location>
</feature>
<evidence type="ECO:0000256" key="6">
    <source>
        <dbReference type="SAM" id="MobiDB-lite"/>
    </source>
</evidence>
<evidence type="ECO:0000256" key="2">
    <source>
        <dbReference type="ARBA" id="ARBA00022737"/>
    </source>
</evidence>
<keyword evidence="4" id="KW-0862">Zinc</keyword>
<evidence type="ECO:0000256" key="1">
    <source>
        <dbReference type="ARBA" id="ARBA00022723"/>
    </source>
</evidence>
<dbReference type="PROSITE" id="PS00028">
    <property type="entry name" value="ZINC_FINGER_C2H2_1"/>
    <property type="match status" value="3"/>
</dbReference>
<dbReference type="OrthoDB" id="3254002at2759"/>
<organism evidence="8 9">
    <name type="scientific">Grifola frondosa</name>
    <name type="common">Maitake</name>
    <name type="synonym">Polyporus frondosus</name>
    <dbReference type="NCBI Taxonomy" id="5627"/>
    <lineage>
        <taxon>Eukaryota</taxon>
        <taxon>Fungi</taxon>
        <taxon>Dikarya</taxon>
        <taxon>Basidiomycota</taxon>
        <taxon>Agaricomycotina</taxon>
        <taxon>Agaricomycetes</taxon>
        <taxon>Polyporales</taxon>
        <taxon>Grifolaceae</taxon>
        <taxon>Grifola</taxon>
    </lineage>
</organism>
<name>A0A1C7M0H9_GRIFR</name>
<keyword evidence="2" id="KW-0677">Repeat</keyword>
<dbReference type="Gene3D" id="3.30.160.60">
    <property type="entry name" value="Classic Zinc Finger"/>
    <property type="match status" value="1"/>
</dbReference>
<feature type="compositionally biased region" description="Polar residues" evidence="6">
    <location>
        <begin position="112"/>
        <end position="167"/>
    </location>
</feature>
<feature type="compositionally biased region" description="Acidic residues" evidence="6">
    <location>
        <begin position="1088"/>
        <end position="1102"/>
    </location>
</feature>
<keyword evidence="3 5" id="KW-0863">Zinc-finger</keyword>
<dbReference type="GO" id="GO:0005634">
    <property type="term" value="C:nucleus"/>
    <property type="evidence" value="ECO:0007669"/>
    <property type="project" value="UniProtKB-ARBA"/>
</dbReference>
<evidence type="ECO:0000313" key="9">
    <source>
        <dbReference type="Proteomes" id="UP000092993"/>
    </source>
</evidence>
<sequence>MPGPIIPAGGVITPDTYARNMSWVNQAKALVAQVEAKSELGLQRYLDERESLRQRVEAGREAERILAQLESSSSADPEAGPPAIYNQHYPNAVYDEGPSTARIVEVPSPVQQLPQMSPSMPLAPTSTSQPSHQRKQQYMANSSGDSIPYTSVRQAPQNLSASQSFQHTPYHRSQPPQAMGTIPRTSQAQHIYRQTVQPISQSSQQAYSQLPSPSVNMQTMPPGPNSSNYTSGTTQQQVPVPSTSSSLDGALGSAAGAKAADGITHAKVTYSSRQTDTALASASGQTTEITSRATHYEKMLFNILKALSPQTVKQILQRVSDILNQKGNRDVASTPQAQHTELFVQAVMAQIQGLSQQEVSLSMQKVITALNGFWHPNIAAQQKAAPASTTASLQTTSPATVAPSHTHGPKPTPTLPRSNSNIKSINPYLEQAKSNIMSQISSAQASAPPRISQTSFKSSYGHVPTISANENIISSGTGSSGIPLFTTPAQLAAELLKHSRVPHGANRYSMPVSREAGTHRASSDDIPRSSNAYQRVPGPSGSLRGGLQPVVSTSSPPAAAPSDTTSMASQQNVGARPRTPVNAEKTSNLWTPDKADKTRLAQDVLRSLGRPKSSRKNSTSPSPAIKKQRTDEIIEDMVEELRSPAVMELEQAQQLPVAGMLQKEVIPLDIMQNGTAYSNDVLIPEIVEVPDGQEVAAAATMPEPIVLSPPISRTASPLPSHGVIEVSDGDEAAPFTNVGQDIKISDNDVETTDAMGGNDTSDAIMNAPSRRIIMSTPDEDQVKDFYILVPPIPAWAKRAKSPYVGETSEEYREGSDDENWRQADEAQEAVRLGYIAMRELPCCWKACGAVLNSAQRLEKHVKEHAADKEEWNTFSCEWHDCTRRFSDKPKLIHHLIRHATGSLFCAYEGCDEAFSSPRELLDHHKSNKHSRDTLRKTSVPFCPVENKPVPPLPGVIPLYLASGGQVSKHPISREQHQWLGARVLENIMPFKFSGRRSNAAVPSRNSRRLAEKITNVKSDASDAETALADIRRWTDDEYLNFADGYDVSNKAAKRCSDIPSDDVTALCDGKLVIWPIDDDKREIGLEAEEESLELEYPGDDEVDRDREPPPADEVMDDTEAVLVDTRSVKPHDASEVAGNSSVAMAADDPGSYLDADGQVRSLPRWTALPSNGGEEEMVESLL</sequence>
<gene>
    <name evidence="8" type="ORF">A0H81_09782</name>
</gene>
<feature type="domain" description="C2H2-type" evidence="7">
    <location>
        <begin position="874"/>
        <end position="899"/>
    </location>
</feature>
<evidence type="ECO:0000256" key="5">
    <source>
        <dbReference type="PROSITE-ProRule" id="PRU00042"/>
    </source>
</evidence>
<dbReference type="InterPro" id="IPR050329">
    <property type="entry name" value="GLI_C2H2-zinc-finger"/>
</dbReference>
<dbReference type="GO" id="GO:0008270">
    <property type="term" value="F:zinc ion binding"/>
    <property type="evidence" value="ECO:0007669"/>
    <property type="project" value="UniProtKB-KW"/>
</dbReference>
<dbReference type="STRING" id="5627.A0A1C7M0H9"/>
<feature type="compositionally biased region" description="Polar residues" evidence="6">
    <location>
        <begin position="387"/>
        <end position="399"/>
    </location>
</feature>
<dbReference type="PANTHER" id="PTHR19818:SF139">
    <property type="entry name" value="PAIR-RULE PROTEIN ODD-PAIRED"/>
    <property type="match status" value="1"/>
</dbReference>
<dbReference type="PROSITE" id="PS50157">
    <property type="entry name" value="ZINC_FINGER_C2H2_2"/>
    <property type="match status" value="2"/>
</dbReference>
<protein>
    <recommendedName>
        <fullName evidence="7">C2H2-type domain-containing protein</fullName>
    </recommendedName>
</protein>